<keyword evidence="5" id="KW-0378">Hydrolase</keyword>
<keyword evidence="7" id="KW-0342">GTP-binding</keyword>
<evidence type="ECO:0000259" key="8">
    <source>
        <dbReference type="Pfam" id="PF02492"/>
    </source>
</evidence>
<keyword evidence="6" id="KW-0862">Zinc</keyword>
<dbReference type="InterPro" id="IPR027417">
    <property type="entry name" value="P-loop_NTPase"/>
</dbReference>
<dbReference type="PANTHER" id="PTHR30134:SF2">
    <property type="entry name" value="HYDROGENASE MATURATION FACTOR HYPB"/>
    <property type="match status" value="1"/>
</dbReference>
<protein>
    <submittedName>
        <fullName evidence="9">Hydrogenase accessory protein HypB</fullName>
    </submittedName>
</protein>
<dbReference type="eggNOG" id="COG0378">
    <property type="taxonomic scope" value="Bacteria"/>
</dbReference>
<dbReference type="PANTHER" id="PTHR30134">
    <property type="entry name" value="HYDROGENASE PROTEIN ASSEMBLY PROTEIN, NICKEL CHAPERONE"/>
    <property type="match status" value="1"/>
</dbReference>
<gene>
    <name evidence="9" type="primary">hypB</name>
    <name evidence="9" type="ordered locus">PERMA_0918</name>
</gene>
<evidence type="ECO:0000256" key="2">
    <source>
        <dbReference type="ARBA" id="ARBA00022596"/>
    </source>
</evidence>
<dbReference type="HOGENOM" id="CLU_056148_0_1_0"/>
<dbReference type="InterPro" id="IPR004392">
    <property type="entry name" value="Hyd_mat_HypB"/>
</dbReference>
<dbReference type="SUPFAM" id="SSF52540">
    <property type="entry name" value="P-loop containing nucleoside triphosphate hydrolases"/>
    <property type="match status" value="1"/>
</dbReference>
<dbReference type="Gene3D" id="3.40.50.300">
    <property type="entry name" value="P-loop containing nucleotide triphosphate hydrolases"/>
    <property type="match status" value="1"/>
</dbReference>
<dbReference type="Proteomes" id="UP000001366">
    <property type="component" value="Chromosome"/>
</dbReference>
<dbReference type="PaxDb" id="123214-PERMA_0918"/>
<keyword evidence="3" id="KW-0479">Metal-binding</keyword>
<evidence type="ECO:0000256" key="1">
    <source>
        <dbReference type="ARBA" id="ARBA00006211"/>
    </source>
</evidence>
<reference evidence="9 10" key="1">
    <citation type="journal article" date="2009" name="J. Bacteriol.">
        <title>Complete and draft genome sequences of six members of the Aquificales.</title>
        <authorList>
            <person name="Reysenbach A.L."/>
            <person name="Hamamura N."/>
            <person name="Podar M."/>
            <person name="Griffiths E."/>
            <person name="Ferreira S."/>
            <person name="Hochstein R."/>
            <person name="Heidelberg J."/>
            <person name="Johnson J."/>
            <person name="Mead D."/>
            <person name="Pohorille A."/>
            <person name="Sarmiento M."/>
            <person name="Schweighofer K."/>
            <person name="Seshadri R."/>
            <person name="Voytek M.A."/>
        </authorList>
    </citation>
    <scope>NUCLEOTIDE SEQUENCE [LARGE SCALE GENOMIC DNA]</scope>
    <source>
        <strain evidence="10">DSM 14350 / EX-H1</strain>
    </source>
</reference>
<evidence type="ECO:0000256" key="7">
    <source>
        <dbReference type="ARBA" id="ARBA00023134"/>
    </source>
</evidence>
<dbReference type="KEGG" id="pmx:PERMA_0918"/>
<dbReference type="GO" id="GO:0016151">
    <property type="term" value="F:nickel cation binding"/>
    <property type="evidence" value="ECO:0007669"/>
    <property type="project" value="InterPro"/>
</dbReference>
<dbReference type="AlphaFoldDB" id="C0QPV9"/>
<feature type="domain" description="CobW/HypB/UreG nucleotide-binding" evidence="8">
    <location>
        <begin position="54"/>
        <end position="214"/>
    </location>
</feature>
<dbReference type="EMBL" id="CP001230">
    <property type="protein sequence ID" value="ACO04766.1"/>
    <property type="molecule type" value="Genomic_DNA"/>
</dbReference>
<evidence type="ECO:0000256" key="3">
    <source>
        <dbReference type="ARBA" id="ARBA00022723"/>
    </source>
</evidence>
<keyword evidence="4" id="KW-0547">Nucleotide-binding</keyword>
<sequence length="240" mass="26958">MCKDCGCSITDSHENNHHTHDKKTVEVLTKILDQNDRQAESNREHFDRYGILAVNLMSSPGAGKTTLLEKTIETLSDQIKIGVIEGDLETNRDAERIKEKGAPAYQITTGQACHLDAFMVHEGIHHLPLKDLDIIFVENVGNLVCPASYDIGTHINVVLLSVPEGDDKPAKYPVMFRSADLLLITKIDLLPYFDFDTEKAIGEARRLNPKMDVIQISTKTGEGMERWINYLKMKTALRKV</sequence>
<evidence type="ECO:0000256" key="4">
    <source>
        <dbReference type="ARBA" id="ARBA00022741"/>
    </source>
</evidence>
<dbReference type="OrthoDB" id="9802035at2"/>
<keyword evidence="10" id="KW-1185">Reference proteome</keyword>
<accession>C0QPV9</accession>
<proteinExistence type="inferred from homology"/>
<organism evidence="9 10">
    <name type="scientific">Persephonella marina (strain DSM 14350 / EX-H1)</name>
    <dbReference type="NCBI Taxonomy" id="123214"/>
    <lineage>
        <taxon>Bacteria</taxon>
        <taxon>Pseudomonadati</taxon>
        <taxon>Aquificota</taxon>
        <taxon>Aquificia</taxon>
        <taxon>Aquificales</taxon>
        <taxon>Hydrogenothermaceae</taxon>
        <taxon>Persephonella</taxon>
    </lineage>
</organism>
<comment type="similarity">
    <text evidence="1">Belongs to the SIMIBI class G3E GTPase family. HypB/HupM subfamily.</text>
</comment>
<dbReference type="PIRSF" id="PIRSF005624">
    <property type="entry name" value="Ni-bind_GTPase"/>
    <property type="match status" value="1"/>
</dbReference>
<dbReference type="InterPro" id="IPR003495">
    <property type="entry name" value="CobW/HypB/UreG_nucleotide-bd"/>
</dbReference>
<dbReference type="CDD" id="cd05390">
    <property type="entry name" value="HypB"/>
    <property type="match status" value="1"/>
</dbReference>
<dbReference type="GO" id="GO:0003924">
    <property type="term" value="F:GTPase activity"/>
    <property type="evidence" value="ECO:0007669"/>
    <property type="project" value="InterPro"/>
</dbReference>
<keyword evidence="2" id="KW-0533">Nickel</keyword>
<dbReference type="STRING" id="123214.PERMA_0918"/>
<dbReference type="GO" id="GO:0051604">
    <property type="term" value="P:protein maturation"/>
    <property type="evidence" value="ECO:0007669"/>
    <property type="project" value="InterPro"/>
</dbReference>
<name>C0QPV9_PERMH</name>
<dbReference type="GO" id="GO:0005525">
    <property type="term" value="F:GTP binding"/>
    <property type="evidence" value="ECO:0007669"/>
    <property type="project" value="UniProtKB-KW"/>
</dbReference>
<dbReference type="Pfam" id="PF02492">
    <property type="entry name" value="cobW"/>
    <property type="match status" value="1"/>
</dbReference>
<dbReference type="GO" id="GO:0008270">
    <property type="term" value="F:zinc ion binding"/>
    <property type="evidence" value="ECO:0007669"/>
    <property type="project" value="TreeGrafter"/>
</dbReference>
<evidence type="ECO:0000256" key="5">
    <source>
        <dbReference type="ARBA" id="ARBA00022801"/>
    </source>
</evidence>
<evidence type="ECO:0000256" key="6">
    <source>
        <dbReference type="ARBA" id="ARBA00022833"/>
    </source>
</evidence>
<evidence type="ECO:0000313" key="9">
    <source>
        <dbReference type="EMBL" id="ACO04766.1"/>
    </source>
</evidence>
<evidence type="ECO:0000313" key="10">
    <source>
        <dbReference type="Proteomes" id="UP000001366"/>
    </source>
</evidence>
<dbReference type="RefSeq" id="WP_015898870.1">
    <property type="nucleotide sequence ID" value="NC_012440.1"/>
</dbReference>
<dbReference type="NCBIfam" id="TIGR00073">
    <property type="entry name" value="hypB"/>
    <property type="match status" value="1"/>
</dbReference>